<gene>
    <name evidence="3" type="ORF">ITP53_03850</name>
</gene>
<dbReference type="InterPro" id="IPR041698">
    <property type="entry name" value="Methyltransf_25"/>
</dbReference>
<keyword evidence="3" id="KW-0489">Methyltransferase</keyword>
<name>A0A931A287_9ACTN</name>
<dbReference type="GO" id="GO:0032259">
    <property type="term" value="P:methylation"/>
    <property type="evidence" value="ECO:0007669"/>
    <property type="project" value="UniProtKB-KW"/>
</dbReference>
<feature type="region of interest" description="Disordered" evidence="1">
    <location>
        <begin position="32"/>
        <end position="57"/>
    </location>
</feature>
<keyword evidence="3" id="KW-0808">Transferase</keyword>
<dbReference type="Pfam" id="PF13649">
    <property type="entry name" value="Methyltransf_25"/>
    <property type="match status" value="1"/>
</dbReference>
<sequence>MLVSMDADELAARWRERLGSWAIPDEIMAKAPVDPWGHSPERFGTRTDRALADPDDGPTMTRLAEGLPAKGTLLDVGSGPGAASLPLRERIGHLYAVDSSAPMLEGLRSRAEKLGVPVTTVEGRWPDVADQVPVADAAIAAHVVYNVPDLAEFLRALDGRTNGRVVLELSHTHPMSWMTPLWQHFHGVDRPVRPIAEDCVALAAALGFPVHVEEREAPLERFSSLEELAASVCRRVCLDPSRAEEVGRTAVELGMWPVPRDRWVTIWWE</sequence>
<dbReference type="EMBL" id="JADOGI010000006">
    <property type="protein sequence ID" value="MBF8184886.1"/>
    <property type="molecule type" value="Genomic_DNA"/>
</dbReference>
<comment type="caution">
    <text evidence="3">The sequence shown here is derived from an EMBL/GenBank/DDBJ whole genome shotgun (WGS) entry which is preliminary data.</text>
</comment>
<evidence type="ECO:0000313" key="4">
    <source>
        <dbReference type="Proteomes" id="UP000605361"/>
    </source>
</evidence>
<dbReference type="Proteomes" id="UP000605361">
    <property type="component" value="Unassembled WGS sequence"/>
</dbReference>
<dbReference type="Gene3D" id="3.40.50.150">
    <property type="entry name" value="Vaccinia Virus protein VP39"/>
    <property type="match status" value="1"/>
</dbReference>
<dbReference type="CDD" id="cd02440">
    <property type="entry name" value="AdoMet_MTases"/>
    <property type="match status" value="1"/>
</dbReference>
<proteinExistence type="predicted"/>
<reference evidence="3" key="1">
    <citation type="submission" date="2020-11" db="EMBL/GenBank/DDBJ databases">
        <title>Whole-genome analyses of Nonomuraea sp. K274.</title>
        <authorList>
            <person name="Veyisoglu A."/>
        </authorList>
    </citation>
    <scope>NUCLEOTIDE SEQUENCE</scope>
    <source>
        <strain evidence="3">K274</strain>
    </source>
</reference>
<dbReference type="SUPFAM" id="SSF53335">
    <property type="entry name" value="S-adenosyl-L-methionine-dependent methyltransferases"/>
    <property type="match status" value="1"/>
</dbReference>
<dbReference type="GO" id="GO:0008168">
    <property type="term" value="F:methyltransferase activity"/>
    <property type="evidence" value="ECO:0007669"/>
    <property type="project" value="UniProtKB-KW"/>
</dbReference>
<feature type="compositionally biased region" description="Basic and acidic residues" evidence="1">
    <location>
        <begin position="39"/>
        <end position="52"/>
    </location>
</feature>
<organism evidence="3 4">
    <name type="scientific">Nonomuraea cypriaca</name>
    <dbReference type="NCBI Taxonomy" id="1187855"/>
    <lineage>
        <taxon>Bacteria</taxon>
        <taxon>Bacillati</taxon>
        <taxon>Actinomycetota</taxon>
        <taxon>Actinomycetes</taxon>
        <taxon>Streptosporangiales</taxon>
        <taxon>Streptosporangiaceae</taxon>
        <taxon>Nonomuraea</taxon>
    </lineage>
</organism>
<dbReference type="AlphaFoldDB" id="A0A931A287"/>
<protein>
    <submittedName>
        <fullName evidence="3">Class I SAM-dependent methyltransferase</fullName>
    </submittedName>
</protein>
<evidence type="ECO:0000256" key="1">
    <source>
        <dbReference type="SAM" id="MobiDB-lite"/>
    </source>
</evidence>
<dbReference type="InterPro" id="IPR029063">
    <property type="entry name" value="SAM-dependent_MTases_sf"/>
</dbReference>
<feature type="domain" description="Methyltransferase" evidence="2">
    <location>
        <begin position="74"/>
        <end position="156"/>
    </location>
</feature>
<accession>A0A931A287</accession>
<evidence type="ECO:0000259" key="2">
    <source>
        <dbReference type="Pfam" id="PF13649"/>
    </source>
</evidence>
<keyword evidence="4" id="KW-1185">Reference proteome</keyword>
<evidence type="ECO:0000313" key="3">
    <source>
        <dbReference type="EMBL" id="MBF8184886.1"/>
    </source>
</evidence>